<keyword evidence="1" id="KW-0472">Membrane</keyword>
<dbReference type="RefSeq" id="WP_133764527.1">
    <property type="nucleotide sequence ID" value="NZ_BAAARP010000001.1"/>
</dbReference>
<organism evidence="2 3">
    <name type="scientific">Amnibacterium kyonggiense</name>
    <dbReference type="NCBI Taxonomy" id="595671"/>
    <lineage>
        <taxon>Bacteria</taxon>
        <taxon>Bacillati</taxon>
        <taxon>Actinomycetota</taxon>
        <taxon>Actinomycetes</taxon>
        <taxon>Micrococcales</taxon>
        <taxon>Microbacteriaceae</taxon>
        <taxon>Amnibacterium</taxon>
    </lineage>
</organism>
<evidence type="ECO:0000256" key="1">
    <source>
        <dbReference type="SAM" id="Phobius"/>
    </source>
</evidence>
<sequence length="184" mass="19916">MSFRVREALGRGVLGILIGSMSVLLFADRRTPVPPPQPIALIALGVGALIGVLFAGTTLLVRQRQGSGREVVHRAVRTGRLPEDVDDATLGRLLRQRRERLLGYRWTWPALAALQTAVGVLQLLGPRTTPYGRIGWTVDVAVWIGAAIAFGVLSRRDLPVTARLLAELEDRAVPSGPQDRSTSS</sequence>
<protein>
    <submittedName>
        <fullName evidence="2">Uncharacterized protein</fullName>
    </submittedName>
</protein>
<feature type="transmembrane region" description="Helical" evidence="1">
    <location>
        <begin position="9"/>
        <end position="27"/>
    </location>
</feature>
<feature type="transmembrane region" description="Helical" evidence="1">
    <location>
        <begin position="134"/>
        <end position="153"/>
    </location>
</feature>
<comment type="caution">
    <text evidence="2">The sequence shown here is derived from an EMBL/GenBank/DDBJ whole genome shotgun (WGS) entry which is preliminary data.</text>
</comment>
<dbReference type="Proteomes" id="UP000295344">
    <property type="component" value="Unassembled WGS sequence"/>
</dbReference>
<accession>A0A4R7FQR1</accession>
<evidence type="ECO:0000313" key="3">
    <source>
        <dbReference type="Proteomes" id="UP000295344"/>
    </source>
</evidence>
<feature type="transmembrane region" description="Helical" evidence="1">
    <location>
        <begin position="39"/>
        <end position="61"/>
    </location>
</feature>
<reference evidence="2 3" key="1">
    <citation type="submission" date="2019-03" db="EMBL/GenBank/DDBJ databases">
        <title>Genomic Encyclopedia of Archaeal and Bacterial Type Strains, Phase II (KMG-II): from individual species to whole genera.</title>
        <authorList>
            <person name="Goeker M."/>
        </authorList>
    </citation>
    <scope>NUCLEOTIDE SEQUENCE [LARGE SCALE GENOMIC DNA]</scope>
    <source>
        <strain evidence="2 3">DSM 24782</strain>
    </source>
</reference>
<keyword evidence="1" id="KW-1133">Transmembrane helix</keyword>
<keyword evidence="1" id="KW-0812">Transmembrane</keyword>
<feature type="transmembrane region" description="Helical" evidence="1">
    <location>
        <begin position="102"/>
        <end position="122"/>
    </location>
</feature>
<dbReference type="EMBL" id="SOAM01000001">
    <property type="protein sequence ID" value="TDS79949.1"/>
    <property type="molecule type" value="Genomic_DNA"/>
</dbReference>
<proteinExistence type="predicted"/>
<keyword evidence="3" id="KW-1185">Reference proteome</keyword>
<dbReference type="AlphaFoldDB" id="A0A4R7FQR1"/>
<evidence type="ECO:0000313" key="2">
    <source>
        <dbReference type="EMBL" id="TDS79949.1"/>
    </source>
</evidence>
<gene>
    <name evidence="2" type="ORF">CLV52_0495</name>
</gene>
<name>A0A4R7FQR1_9MICO</name>